<dbReference type="Proteomes" id="UP000231162">
    <property type="component" value="Unassembled WGS sequence"/>
</dbReference>
<dbReference type="EMBL" id="PEZX01000029">
    <property type="protein sequence ID" value="PIS06925.1"/>
    <property type="molecule type" value="Genomic_DNA"/>
</dbReference>
<dbReference type="InterPro" id="IPR011042">
    <property type="entry name" value="6-blade_b-propeller_TolB-like"/>
</dbReference>
<reference evidence="2" key="1">
    <citation type="submission" date="2017-09" db="EMBL/GenBank/DDBJ databases">
        <title>Depth-based differentiation of microbial function through sediment-hosted aquifers and enrichment of novel symbionts in the deep terrestrial subsurface.</title>
        <authorList>
            <person name="Probst A.J."/>
            <person name="Ladd B."/>
            <person name="Jarett J.K."/>
            <person name="Geller-Mcgrath D.E."/>
            <person name="Sieber C.M.K."/>
            <person name="Emerson J.B."/>
            <person name="Anantharaman K."/>
            <person name="Thomas B.C."/>
            <person name="Malmstrom R."/>
            <person name="Stieglmeier M."/>
            <person name="Klingl A."/>
            <person name="Woyke T."/>
            <person name="Ryan C.M."/>
            <person name="Banfield J.F."/>
        </authorList>
    </citation>
    <scope>NUCLEOTIDE SEQUENCE [LARGE SCALE GENOMIC DNA]</scope>
</reference>
<dbReference type="SUPFAM" id="SSF69304">
    <property type="entry name" value="Tricorn protease N-terminal domain"/>
    <property type="match status" value="1"/>
</dbReference>
<organism evidence="1 2">
    <name type="scientific">Candidatus Berkelbacteria bacterium CG10_big_fil_rev_8_21_14_0_10_43_14</name>
    <dbReference type="NCBI Taxonomy" id="1974515"/>
    <lineage>
        <taxon>Bacteria</taxon>
        <taxon>Candidatus Berkelbacteria</taxon>
    </lineage>
</organism>
<accession>A0A2M6R8Q6</accession>
<name>A0A2M6R8Q6_9BACT</name>
<evidence type="ECO:0000313" key="1">
    <source>
        <dbReference type="EMBL" id="PIS06925.1"/>
    </source>
</evidence>
<protein>
    <submittedName>
        <fullName evidence="1">Uncharacterized protein</fullName>
    </submittedName>
</protein>
<dbReference type="AlphaFoldDB" id="A0A2M6R8Q6"/>
<evidence type="ECO:0000313" key="2">
    <source>
        <dbReference type="Proteomes" id="UP000231162"/>
    </source>
</evidence>
<proteinExistence type="predicted"/>
<comment type="caution">
    <text evidence="1">The sequence shown here is derived from an EMBL/GenBank/DDBJ whole genome shotgun (WGS) entry which is preliminary data.</text>
</comment>
<dbReference type="Gene3D" id="2.120.10.30">
    <property type="entry name" value="TolB, C-terminal domain"/>
    <property type="match status" value="1"/>
</dbReference>
<sequence>MSRKNRSGQYSALLIASLVLAGFGWAISRNSIQKPVQKSPDVSVDTTPIDQVDGSKSPSLVGTIVVLKKNGSSHTIESLSLASKESKILYTDSDEENKIISAIGIRNNEAIIIESSEPQSDSGSLVGISLDGKAQKHIYQNEISASIPPVLNPVNDTILTVSFTPVEKSFGFSIVTEDISGANPSVVAQNIQSILSPTYSPRGDKVLYAGIQSNTSTLYIIDTSSGKIIKQSDIDGIVLDTAWVGSSVYVSLAPKGTATSNKSTLTVLSDELILNNVKVPDKDGAEINIIPISNALISFMRTMYNNGVPSDQADGAVILFDTSTQESTDFDQAIKIIGYVHG</sequence>
<gene>
    <name evidence="1" type="ORF">COT79_02070</name>
</gene>